<dbReference type="Pfam" id="PF02099">
    <property type="entry name" value="Josephin"/>
    <property type="match status" value="1"/>
</dbReference>
<dbReference type="OrthoDB" id="10063692at2759"/>
<accession>A0A139AWY4</accession>
<dbReference type="AlphaFoldDB" id="A0A139AWY4"/>
<dbReference type="PANTHER" id="PTHR13291">
    <property type="entry name" value="JOSEPHIN 1, 2"/>
    <property type="match status" value="1"/>
</dbReference>
<feature type="region of interest" description="Disordered" evidence="7">
    <location>
        <begin position="1"/>
        <end position="34"/>
    </location>
</feature>
<feature type="domain" description="Josephin" evidence="8">
    <location>
        <begin position="46"/>
        <end position="231"/>
    </location>
</feature>
<keyword evidence="10" id="KW-1185">Reference proteome</keyword>
<evidence type="ECO:0000256" key="2">
    <source>
        <dbReference type="ARBA" id="ARBA00012759"/>
    </source>
</evidence>
<reference evidence="9 10" key="1">
    <citation type="journal article" date="2015" name="Genome Biol. Evol.">
        <title>Phylogenomic analyses indicate that early fungi evolved digesting cell walls of algal ancestors of land plants.</title>
        <authorList>
            <person name="Chang Y."/>
            <person name="Wang S."/>
            <person name="Sekimoto S."/>
            <person name="Aerts A.L."/>
            <person name="Choi C."/>
            <person name="Clum A."/>
            <person name="LaButti K.M."/>
            <person name="Lindquist E.A."/>
            <person name="Yee Ngan C."/>
            <person name="Ohm R.A."/>
            <person name="Salamov A.A."/>
            <person name="Grigoriev I.V."/>
            <person name="Spatafora J.W."/>
            <person name="Berbee M.L."/>
        </authorList>
    </citation>
    <scope>NUCLEOTIDE SEQUENCE [LARGE SCALE GENOMIC DNA]</scope>
    <source>
        <strain evidence="9 10">JEL478</strain>
    </source>
</reference>
<evidence type="ECO:0000256" key="6">
    <source>
        <dbReference type="PROSITE-ProRule" id="PRU00331"/>
    </source>
</evidence>
<evidence type="ECO:0000256" key="1">
    <source>
        <dbReference type="ARBA" id="ARBA00000707"/>
    </source>
</evidence>
<comment type="catalytic activity">
    <reaction evidence="1">
        <text>Thiol-dependent hydrolysis of ester, thioester, amide, peptide and isopeptide bonds formed by the C-terminal Gly of ubiquitin (a 76-residue protein attached to proteins as an intracellular targeting signal).</text>
        <dbReference type="EC" id="3.4.19.12"/>
    </reaction>
</comment>
<protein>
    <recommendedName>
        <fullName evidence="2">ubiquitinyl hydrolase 1</fullName>
        <ecNumber evidence="2">3.4.19.12</ecNumber>
    </recommendedName>
</protein>
<feature type="region of interest" description="Disordered" evidence="7">
    <location>
        <begin position="222"/>
        <end position="265"/>
    </location>
</feature>
<feature type="compositionally biased region" description="Polar residues" evidence="7">
    <location>
        <begin position="21"/>
        <end position="32"/>
    </location>
</feature>
<feature type="compositionally biased region" description="Low complexity" evidence="7">
    <location>
        <begin position="1"/>
        <end position="13"/>
    </location>
</feature>
<dbReference type="GO" id="GO:0016579">
    <property type="term" value="P:protein deubiquitination"/>
    <property type="evidence" value="ECO:0007669"/>
    <property type="project" value="InterPro"/>
</dbReference>
<dbReference type="PROSITE" id="PS50957">
    <property type="entry name" value="JOSEPHIN"/>
    <property type="match status" value="1"/>
</dbReference>
<keyword evidence="5" id="KW-0378">Hydrolase</keyword>
<gene>
    <name evidence="9" type="ORF">M427DRAFT_51482</name>
</gene>
<comment type="caution">
    <text evidence="6">Lacks conserved residue(s) required for the propagation of feature annotation.</text>
</comment>
<evidence type="ECO:0000256" key="3">
    <source>
        <dbReference type="ARBA" id="ARBA00022670"/>
    </source>
</evidence>
<dbReference type="Gene3D" id="3.90.70.40">
    <property type="match status" value="1"/>
</dbReference>
<keyword evidence="3" id="KW-0645">Protease</keyword>
<evidence type="ECO:0000256" key="7">
    <source>
        <dbReference type="SAM" id="MobiDB-lite"/>
    </source>
</evidence>
<feature type="compositionally biased region" description="Basic and acidic residues" evidence="7">
    <location>
        <begin position="247"/>
        <end position="258"/>
    </location>
</feature>
<sequence length="283" mass="31671">MASASQEPSSVSPESPPSQPNGSAPQDSSGSVASIPPRQVQLQGGVTVPYHEQQFFYCCAMHAVNCALQKRVYYKRDFDRVAERLHKETRRVQPFPWNVVNPHKSLLGVGNYDVNVISRSLEEHGFELQWWDLRKSFTLVPFSSASFLALLINTASADLLSSHHFWTIREYPRHSNTWWTLDSKQEKPDRIGDLDALLGMLNMLKAAKRELQVMVVVAKQKEDVPTSGPADGANVSSSQEVEADAEERERSAKLEKQHPMPYEIAMERRGSGYAAVFATQGKG</sequence>
<evidence type="ECO:0000313" key="10">
    <source>
        <dbReference type="Proteomes" id="UP000070544"/>
    </source>
</evidence>
<dbReference type="EC" id="3.4.19.12" evidence="2"/>
<keyword evidence="4" id="KW-0833">Ubl conjugation pathway</keyword>
<dbReference type="InterPro" id="IPR040053">
    <property type="entry name" value="JOSD1/2"/>
</dbReference>
<organism evidence="9 10">
    <name type="scientific">Gonapodya prolifera (strain JEL478)</name>
    <name type="common">Monoblepharis prolifera</name>
    <dbReference type="NCBI Taxonomy" id="1344416"/>
    <lineage>
        <taxon>Eukaryota</taxon>
        <taxon>Fungi</taxon>
        <taxon>Fungi incertae sedis</taxon>
        <taxon>Chytridiomycota</taxon>
        <taxon>Chytridiomycota incertae sedis</taxon>
        <taxon>Monoblepharidomycetes</taxon>
        <taxon>Monoblepharidales</taxon>
        <taxon>Gonapodyaceae</taxon>
        <taxon>Gonapodya</taxon>
    </lineage>
</organism>
<dbReference type="PANTHER" id="PTHR13291:SF0">
    <property type="entry name" value="JOSEPHIN-LIKE PROTEIN"/>
    <property type="match status" value="1"/>
</dbReference>
<dbReference type="InterPro" id="IPR006155">
    <property type="entry name" value="Josephin"/>
</dbReference>
<evidence type="ECO:0000313" key="9">
    <source>
        <dbReference type="EMBL" id="KXS21228.1"/>
    </source>
</evidence>
<evidence type="ECO:0000256" key="5">
    <source>
        <dbReference type="ARBA" id="ARBA00022801"/>
    </source>
</evidence>
<dbReference type="SMART" id="SM01246">
    <property type="entry name" value="Josephin"/>
    <property type="match status" value="1"/>
</dbReference>
<proteinExistence type="predicted"/>
<name>A0A139AWY4_GONPJ</name>
<evidence type="ECO:0000256" key="4">
    <source>
        <dbReference type="ARBA" id="ARBA00022786"/>
    </source>
</evidence>
<evidence type="ECO:0000259" key="8">
    <source>
        <dbReference type="PROSITE" id="PS50957"/>
    </source>
</evidence>
<dbReference type="STRING" id="1344416.A0A139AWY4"/>
<dbReference type="GO" id="GO:0006508">
    <property type="term" value="P:proteolysis"/>
    <property type="evidence" value="ECO:0007669"/>
    <property type="project" value="UniProtKB-KW"/>
</dbReference>
<dbReference type="GO" id="GO:0004843">
    <property type="term" value="F:cysteine-type deubiquitinase activity"/>
    <property type="evidence" value="ECO:0007669"/>
    <property type="project" value="UniProtKB-EC"/>
</dbReference>
<dbReference type="Proteomes" id="UP000070544">
    <property type="component" value="Unassembled WGS sequence"/>
</dbReference>
<dbReference type="EMBL" id="KQ965733">
    <property type="protein sequence ID" value="KXS21228.1"/>
    <property type="molecule type" value="Genomic_DNA"/>
</dbReference>